<dbReference type="GO" id="GO:0070626">
    <property type="term" value="F:(S)-2-(5-amino-1-(5-phospho-D-ribosyl)imidazole-4-carboxamido) succinate lyase (fumarate-forming) activity"/>
    <property type="evidence" value="ECO:0007669"/>
    <property type="project" value="TreeGrafter"/>
</dbReference>
<reference evidence="14" key="1">
    <citation type="journal article" date="2020" name="Phytopathology">
        <title>Genome sequence of the chestnut blight fungus Cryphonectria parasitica EP155: A fundamental resource for an archetypical invasive plant pathogen.</title>
        <authorList>
            <person name="Crouch J.A."/>
            <person name="Dawe A."/>
            <person name="Aerts A."/>
            <person name="Barry K."/>
            <person name="Churchill A.C.L."/>
            <person name="Grimwood J."/>
            <person name="Hillman B."/>
            <person name="Milgroom M.G."/>
            <person name="Pangilinan J."/>
            <person name="Smith M."/>
            <person name="Salamov A."/>
            <person name="Schmutz J."/>
            <person name="Yadav J."/>
            <person name="Grigoriev I.V."/>
            <person name="Nuss D."/>
        </authorList>
    </citation>
    <scope>NUCLEOTIDE SEQUENCE</scope>
    <source>
        <strain evidence="14">EP155</strain>
    </source>
</reference>
<comment type="subunit">
    <text evidence="5">Homotetramer. Residues from neighboring subunits contribute catalytic and substrate-binding residues to each active site.</text>
</comment>
<dbReference type="Proteomes" id="UP000803844">
    <property type="component" value="Unassembled WGS sequence"/>
</dbReference>
<dbReference type="Gene3D" id="1.10.275.60">
    <property type="match status" value="1"/>
</dbReference>
<evidence type="ECO:0000313" key="15">
    <source>
        <dbReference type="Proteomes" id="UP000803844"/>
    </source>
</evidence>
<gene>
    <name evidence="14" type="primary">AD-4</name>
    <name evidence="14" type="ORF">M406DRAFT_98756</name>
</gene>
<dbReference type="SMART" id="SM00998">
    <property type="entry name" value="ADSL_C"/>
    <property type="match status" value="1"/>
</dbReference>
<comment type="pathway">
    <text evidence="3 12">Purine metabolism; AMP biosynthesis via de novo pathway; AMP from IMP: step 2/2.</text>
</comment>
<accession>A0A9P5CSK8</accession>
<evidence type="ECO:0000256" key="6">
    <source>
        <dbReference type="ARBA" id="ARBA00012339"/>
    </source>
</evidence>
<keyword evidence="9 12" id="KW-0456">Lyase</keyword>
<proteinExistence type="inferred from homology"/>
<dbReference type="Gene3D" id="1.20.200.10">
    <property type="entry name" value="Fumarase/aspartase (Central domain)"/>
    <property type="match status" value="1"/>
</dbReference>
<evidence type="ECO:0000256" key="3">
    <source>
        <dbReference type="ARBA" id="ARBA00004734"/>
    </source>
</evidence>
<dbReference type="InterPro" id="IPR000362">
    <property type="entry name" value="Fumarate_lyase_fam"/>
</dbReference>
<dbReference type="InterPro" id="IPR019468">
    <property type="entry name" value="AdenyloSucc_lyase_C"/>
</dbReference>
<dbReference type="Gene3D" id="1.10.40.30">
    <property type="entry name" value="Fumarase/aspartase (C-terminal domain)"/>
    <property type="match status" value="1"/>
</dbReference>
<dbReference type="SUPFAM" id="SSF48557">
    <property type="entry name" value="L-aspartase-like"/>
    <property type="match status" value="1"/>
</dbReference>
<evidence type="ECO:0000256" key="4">
    <source>
        <dbReference type="ARBA" id="ARBA00008273"/>
    </source>
</evidence>
<evidence type="ECO:0000256" key="7">
    <source>
        <dbReference type="ARBA" id="ARBA00017058"/>
    </source>
</evidence>
<comment type="catalytic activity">
    <reaction evidence="1 12">
        <text>(2S)-2-[5-amino-1-(5-phospho-beta-D-ribosyl)imidazole-4-carboxamido]succinate = 5-amino-1-(5-phospho-beta-D-ribosyl)imidazole-4-carboxamide + fumarate</text>
        <dbReference type="Rhea" id="RHEA:23920"/>
        <dbReference type="ChEBI" id="CHEBI:29806"/>
        <dbReference type="ChEBI" id="CHEBI:58443"/>
        <dbReference type="ChEBI" id="CHEBI:58475"/>
        <dbReference type="EC" id="4.3.2.2"/>
    </reaction>
</comment>
<dbReference type="InterPro" id="IPR008948">
    <property type="entry name" value="L-Aspartase-like"/>
</dbReference>
<keyword evidence="8 12" id="KW-0658">Purine biosynthesis</keyword>
<dbReference type="Pfam" id="PF10397">
    <property type="entry name" value="ADSL_C"/>
    <property type="match status" value="1"/>
</dbReference>
<evidence type="ECO:0000313" key="14">
    <source>
        <dbReference type="EMBL" id="KAF3769398.1"/>
    </source>
</evidence>
<evidence type="ECO:0000256" key="8">
    <source>
        <dbReference type="ARBA" id="ARBA00022755"/>
    </source>
</evidence>
<comment type="similarity">
    <text evidence="4 12">Belongs to the lyase 1 family. Adenylosuccinate lyase subfamily.</text>
</comment>
<dbReference type="AlphaFoldDB" id="A0A9P5CSK8"/>
<dbReference type="InterPro" id="IPR020557">
    <property type="entry name" value="Fumarate_lyase_CS"/>
</dbReference>
<dbReference type="PANTHER" id="PTHR43172">
    <property type="entry name" value="ADENYLOSUCCINATE LYASE"/>
    <property type="match status" value="1"/>
</dbReference>
<keyword evidence="15" id="KW-1185">Reference proteome</keyword>
<dbReference type="FunFam" id="1.10.275.60:FF:000001">
    <property type="entry name" value="Adenylosuccinate lyase"/>
    <property type="match status" value="1"/>
</dbReference>
<evidence type="ECO:0000256" key="1">
    <source>
        <dbReference type="ARBA" id="ARBA00000598"/>
    </source>
</evidence>
<dbReference type="EMBL" id="MU032345">
    <property type="protein sequence ID" value="KAF3769398.1"/>
    <property type="molecule type" value="Genomic_DNA"/>
</dbReference>
<dbReference type="RefSeq" id="XP_040780359.1">
    <property type="nucleotide sequence ID" value="XM_040926423.1"/>
</dbReference>
<feature type="domain" description="Adenylosuccinate lyase C-terminal" evidence="13">
    <location>
        <begin position="375"/>
        <end position="459"/>
    </location>
</feature>
<dbReference type="InterPro" id="IPR004769">
    <property type="entry name" value="Pur_lyase"/>
</dbReference>
<dbReference type="CDD" id="cd03302">
    <property type="entry name" value="Adenylsuccinate_lyase_2"/>
    <property type="match status" value="1"/>
</dbReference>
<comment type="catalytic activity">
    <reaction evidence="11 12">
        <text>N(6)-(1,2-dicarboxyethyl)-AMP = fumarate + AMP</text>
        <dbReference type="Rhea" id="RHEA:16853"/>
        <dbReference type="ChEBI" id="CHEBI:29806"/>
        <dbReference type="ChEBI" id="CHEBI:57567"/>
        <dbReference type="ChEBI" id="CHEBI:456215"/>
        <dbReference type="EC" id="4.3.2.2"/>
    </reaction>
</comment>
<dbReference type="PRINTS" id="PR00149">
    <property type="entry name" value="FUMRATELYASE"/>
</dbReference>
<evidence type="ECO:0000256" key="9">
    <source>
        <dbReference type="ARBA" id="ARBA00023239"/>
    </source>
</evidence>
<evidence type="ECO:0000256" key="2">
    <source>
        <dbReference type="ARBA" id="ARBA00004706"/>
    </source>
</evidence>
<dbReference type="InterPro" id="IPR022761">
    <property type="entry name" value="Fumarate_lyase_N"/>
</dbReference>
<evidence type="ECO:0000256" key="5">
    <source>
        <dbReference type="ARBA" id="ARBA00011668"/>
    </source>
</evidence>
<dbReference type="OrthoDB" id="406045at2759"/>
<dbReference type="GO" id="GO:0044208">
    <property type="term" value="P:'de novo' AMP biosynthetic process"/>
    <property type="evidence" value="ECO:0007669"/>
    <property type="project" value="TreeGrafter"/>
</dbReference>
<sequence>MASQYDTYQTSLTGRYCSPEMSGLFSQRSRHSTWRKLWLYLAQSEKELGINTITDEALEQMKAHLTVTDQDFEIARVEEKKRRHDVMAHVHAFGQVAPAAAGIIHYGATSCYVTDNTELILMRDALDLLIPKIAKVLHNLQGFALQWKSEPTLSFTHLQPAQISTVGKRAAGWAQDLLMDLADLERVRDELKFRGAQGTTGTQASFLEIFGGDHAKCEQLNELLCQKAGFDECYDISTQTYTRKVDCLVANAVTGLGTSVTKIASDLRHLAFMKEIGEPREASQIGSSAMAYKQNPMRCERIASLARVLQGKAANYNSTHSSQWLERSLDDSACRRMDIPEMFLLADAIAITLQNVTEGLVVFPSKIHSNIMAELPFMITENIIMRLTAMGVSRQDAHEQIRVLSFQASHQVQNEGKPNDLVERIRNTDFFKPIWPDLDNMMRPELYVGRSAQIVDKFCGPGGKLEKKLAPYQASIKGAKAAELNV</sequence>
<dbReference type="GO" id="GO:0004018">
    <property type="term" value="F:N6-(1,2-dicarboxyethyl)AMP AMP-lyase (fumarate-forming) activity"/>
    <property type="evidence" value="ECO:0007669"/>
    <property type="project" value="InterPro"/>
</dbReference>
<dbReference type="NCBIfam" id="TIGR00928">
    <property type="entry name" value="purB"/>
    <property type="match status" value="1"/>
</dbReference>
<comment type="caution">
    <text evidence="14">The sequence shown here is derived from an EMBL/GenBank/DDBJ whole genome shotgun (WGS) entry which is preliminary data.</text>
</comment>
<evidence type="ECO:0000256" key="12">
    <source>
        <dbReference type="RuleBase" id="RU361172"/>
    </source>
</evidence>
<name>A0A9P5CSK8_CRYP1</name>
<dbReference type="PANTHER" id="PTHR43172:SF1">
    <property type="entry name" value="ADENYLOSUCCINATE LYASE"/>
    <property type="match status" value="1"/>
</dbReference>
<comment type="pathway">
    <text evidence="2 12">Purine metabolism; IMP biosynthesis via de novo pathway; 5-amino-1-(5-phospho-D-ribosyl)imidazole-4-carboxamide from 5-amino-1-(5-phospho-D-ribosyl)imidazole-4-carboxylate: step 2/2.</text>
</comment>
<protein>
    <recommendedName>
        <fullName evidence="7 12">Adenylosuccinate lyase</fullName>
        <shortName evidence="12">ASL</shortName>
        <ecNumber evidence="6 12">4.3.2.2</ecNumber>
    </recommendedName>
    <alternativeName>
        <fullName evidence="10 12">Adenylosuccinase</fullName>
    </alternativeName>
</protein>
<dbReference type="GeneID" id="63843552"/>
<dbReference type="EC" id="4.3.2.2" evidence="6 12"/>
<dbReference type="Pfam" id="PF00206">
    <property type="entry name" value="Lyase_1"/>
    <property type="match status" value="1"/>
</dbReference>
<evidence type="ECO:0000256" key="11">
    <source>
        <dbReference type="ARBA" id="ARBA00047513"/>
    </source>
</evidence>
<evidence type="ECO:0000256" key="10">
    <source>
        <dbReference type="ARBA" id="ARBA00030717"/>
    </source>
</evidence>
<evidence type="ECO:0000259" key="13">
    <source>
        <dbReference type="SMART" id="SM00998"/>
    </source>
</evidence>
<dbReference type="GO" id="GO:0005829">
    <property type="term" value="C:cytosol"/>
    <property type="evidence" value="ECO:0007669"/>
    <property type="project" value="TreeGrafter"/>
</dbReference>
<dbReference type="PROSITE" id="PS00163">
    <property type="entry name" value="FUMARATE_LYASES"/>
    <property type="match status" value="1"/>
</dbReference>
<organism evidence="14 15">
    <name type="scientific">Cryphonectria parasitica (strain ATCC 38755 / EP155)</name>
    <dbReference type="NCBI Taxonomy" id="660469"/>
    <lineage>
        <taxon>Eukaryota</taxon>
        <taxon>Fungi</taxon>
        <taxon>Dikarya</taxon>
        <taxon>Ascomycota</taxon>
        <taxon>Pezizomycotina</taxon>
        <taxon>Sordariomycetes</taxon>
        <taxon>Sordariomycetidae</taxon>
        <taxon>Diaporthales</taxon>
        <taxon>Cryphonectriaceae</taxon>
        <taxon>Cryphonectria-Endothia species complex</taxon>
        <taxon>Cryphonectria</taxon>
    </lineage>
</organism>